<dbReference type="EMBL" id="JBHSKX010000001">
    <property type="protein sequence ID" value="MFC5365854.1"/>
    <property type="molecule type" value="Genomic_DNA"/>
</dbReference>
<keyword evidence="1" id="KW-1133">Transmembrane helix</keyword>
<dbReference type="PANTHER" id="PTHR21530">
    <property type="entry name" value="PHEROMONE SHUTDOWN PROTEIN"/>
    <property type="match status" value="1"/>
</dbReference>
<keyword evidence="3" id="KW-1185">Reference proteome</keyword>
<feature type="transmembrane region" description="Helical" evidence="1">
    <location>
        <begin position="219"/>
        <end position="240"/>
    </location>
</feature>
<proteinExistence type="predicted"/>
<sequence length="564" mass="59890">MSEQVATAGDDPGEGSVRVVGTAHVSADSVEEVERVIDEERPDVVAVELDEGRYRQMQGETPDDIEPGDLLRGNTVFQFIAYWMLSYVQTQMGEKFDIQPGADMLAACETAEEFGIDVALVDRDIQNTIQRFWARMSLREKLHMVGGLAFGVTDSRVVGLTAGLIVGLIAGPIIGLLGESVFGIGLPIMTRLTGGLLLAVVGSYVLDAVAQQFVDADRSLLYGIGGGLAVGIVGGVGLGLADPLVSAVLGDFAVRIVGSMTLGVSLGVLVGAVAGIAIDVLGLDAGAEEEYEEFDMAELTDTDVVSMMMEEFRQFSPGGAEALIDERDAYIAHNLVDLRAQGKHVVAIVGAGHREGIERYLAEPETLPPMESLTGTAESTGFPWGKLLAGAISVGFVAFFVLLAMAGVRNDFLLRLFAAWFVVNGVFAFGLAKLAGARWSSSLVGGLVAWMTSVNPLLAPGWFTGYVELRHTPVNVSDISTLNRLLSDEEKPLTDLVGEMFDVPLFRLIMIVAATNIGSIVASLLFVTYVLPLFGQELGGLDGVSRLMIDGARNSADLIWGALT</sequence>
<gene>
    <name evidence="2" type="ORF">ACFPJ5_02820</name>
</gene>
<protein>
    <submittedName>
        <fullName evidence="2">TraB/GumN family protein</fullName>
    </submittedName>
</protein>
<feature type="transmembrane region" description="Helical" evidence="1">
    <location>
        <begin position="505"/>
        <end position="531"/>
    </location>
</feature>
<accession>A0ABD5R7C0</accession>
<reference evidence="2 3" key="1">
    <citation type="journal article" date="2019" name="Int. J. Syst. Evol. Microbiol.">
        <title>The Global Catalogue of Microorganisms (GCM) 10K type strain sequencing project: providing services to taxonomists for standard genome sequencing and annotation.</title>
        <authorList>
            <consortium name="The Broad Institute Genomics Platform"/>
            <consortium name="The Broad Institute Genome Sequencing Center for Infectious Disease"/>
            <person name="Wu L."/>
            <person name="Ma J."/>
        </authorList>
    </citation>
    <scope>NUCLEOTIDE SEQUENCE [LARGE SCALE GENOMIC DNA]</scope>
    <source>
        <strain evidence="2 3">CGMCC 1.12237</strain>
    </source>
</reference>
<dbReference type="AlphaFoldDB" id="A0ABD5R7C0"/>
<feature type="transmembrane region" description="Helical" evidence="1">
    <location>
        <begin position="412"/>
        <end position="431"/>
    </location>
</feature>
<dbReference type="Pfam" id="PF01963">
    <property type="entry name" value="TraB_PrgY_gumN"/>
    <property type="match status" value="2"/>
</dbReference>
<feature type="transmembrane region" description="Helical" evidence="1">
    <location>
        <begin position="443"/>
        <end position="463"/>
    </location>
</feature>
<dbReference type="RefSeq" id="WP_227228821.1">
    <property type="nucleotide sequence ID" value="NZ_JAJCVJ010000001.1"/>
</dbReference>
<name>A0ABD5R7C0_9EURY</name>
<feature type="transmembrane region" description="Helical" evidence="1">
    <location>
        <begin position="184"/>
        <end position="207"/>
    </location>
</feature>
<feature type="transmembrane region" description="Helical" evidence="1">
    <location>
        <begin position="387"/>
        <end position="406"/>
    </location>
</feature>
<evidence type="ECO:0000256" key="1">
    <source>
        <dbReference type="SAM" id="Phobius"/>
    </source>
</evidence>
<keyword evidence="1" id="KW-0472">Membrane</keyword>
<dbReference type="InterPro" id="IPR002816">
    <property type="entry name" value="TraB/PrgY/GumN_fam"/>
</dbReference>
<dbReference type="PANTHER" id="PTHR21530:SF7">
    <property type="entry name" value="TRAB DOMAIN-CONTAINING PROTEIN"/>
    <property type="match status" value="1"/>
</dbReference>
<evidence type="ECO:0000313" key="2">
    <source>
        <dbReference type="EMBL" id="MFC5365854.1"/>
    </source>
</evidence>
<keyword evidence="1" id="KW-0812">Transmembrane</keyword>
<comment type="caution">
    <text evidence="2">The sequence shown here is derived from an EMBL/GenBank/DDBJ whole genome shotgun (WGS) entry which is preliminary data.</text>
</comment>
<feature type="transmembrane region" description="Helical" evidence="1">
    <location>
        <begin position="157"/>
        <end position="178"/>
    </location>
</feature>
<dbReference type="CDD" id="cd14726">
    <property type="entry name" value="TraB_PrgY-like"/>
    <property type="match status" value="1"/>
</dbReference>
<organism evidence="2 3">
    <name type="scientific">Salinirubrum litoreum</name>
    <dbReference type="NCBI Taxonomy" id="1126234"/>
    <lineage>
        <taxon>Archaea</taxon>
        <taxon>Methanobacteriati</taxon>
        <taxon>Methanobacteriota</taxon>
        <taxon>Stenosarchaea group</taxon>
        <taxon>Halobacteria</taxon>
        <taxon>Halobacteriales</taxon>
        <taxon>Haloferacaceae</taxon>
        <taxon>Salinirubrum</taxon>
    </lineage>
</organism>
<dbReference type="InterPro" id="IPR046345">
    <property type="entry name" value="TraB_PrgY-like"/>
</dbReference>
<evidence type="ECO:0000313" key="3">
    <source>
        <dbReference type="Proteomes" id="UP001596201"/>
    </source>
</evidence>
<dbReference type="Proteomes" id="UP001596201">
    <property type="component" value="Unassembled WGS sequence"/>
</dbReference>
<feature type="transmembrane region" description="Helical" evidence="1">
    <location>
        <begin position="252"/>
        <end position="278"/>
    </location>
</feature>